<keyword evidence="3" id="KW-1185">Reference proteome</keyword>
<dbReference type="SMART" id="SM00256">
    <property type="entry name" value="FBOX"/>
    <property type="match status" value="1"/>
</dbReference>
<dbReference type="PANTHER" id="PTHR23014:SF1">
    <property type="entry name" value="DUF38 DOMAIN-CONTAINING PROTEIN-RELATED"/>
    <property type="match status" value="1"/>
</dbReference>
<dbReference type="InParanoid" id="E3MGL4"/>
<dbReference type="CTD" id="9809089"/>
<dbReference type="RefSeq" id="XP_003104639.2">
    <property type="nucleotide sequence ID" value="XM_003104591.2"/>
</dbReference>
<evidence type="ECO:0000259" key="1">
    <source>
        <dbReference type="PROSITE" id="PS50181"/>
    </source>
</evidence>
<dbReference type="KEGG" id="crq:GCK72_021350"/>
<dbReference type="AlphaFoldDB" id="E3MGL4"/>
<sequence length="334" mass="39034">MPDDVMDRILGNVGMEEVFSLRKVCRRLRKQLDRVIPDIRLTQLHLSICQEQVEVQYDSDRITYLKLGPNCMIWQDTAQENGTSMRKKKSRKILVDEDYFHRFLEDLQLILKHQKGILDVLNVVVSEELTDKVAPILGRILKQNPHPLAVNTLLLDMDTEADVLQMLPHVNEDVIKVLELTNPRTDIQEFPLYTGELRKMAVWKKLEELRTRNIAVMGKPYLLGHFQRANVVVDQIRDDDVRYLKNALIKSSHFQYFHLKYLQFDGADQLFSNLFFTGVPPSFETINDVPHYLYRMPDTTQFLSITHHMEEMTISFGKIDAGVIQKIRESRNKL</sequence>
<dbReference type="Pfam" id="PF01827">
    <property type="entry name" value="FTH"/>
    <property type="match status" value="1"/>
</dbReference>
<reference evidence="2" key="1">
    <citation type="submission" date="2007-07" db="EMBL/GenBank/DDBJ databases">
        <title>PCAP assembly of the Caenorhabditis remanei genome.</title>
        <authorList>
            <consortium name="The Caenorhabditis remanei Sequencing Consortium"/>
            <person name="Wilson R.K."/>
        </authorList>
    </citation>
    <scope>NUCLEOTIDE SEQUENCE [LARGE SCALE GENOMIC DNA]</scope>
    <source>
        <strain evidence="2">PB4641</strain>
    </source>
</reference>
<name>E3MGL4_CAERE</name>
<accession>E3MGL4</accession>
<protein>
    <recommendedName>
        <fullName evidence="1">F-box domain-containing protein</fullName>
    </recommendedName>
</protein>
<dbReference type="OMA" id="SITHHME"/>
<evidence type="ECO:0000313" key="3">
    <source>
        <dbReference type="Proteomes" id="UP000008281"/>
    </source>
</evidence>
<dbReference type="InterPro" id="IPR002900">
    <property type="entry name" value="DUF38/FTH_CAE_spp"/>
</dbReference>
<dbReference type="PANTHER" id="PTHR23014">
    <property type="entry name" value="F-BOX A PROTEIN"/>
    <property type="match status" value="1"/>
</dbReference>
<dbReference type="Pfam" id="PF00646">
    <property type="entry name" value="F-box"/>
    <property type="match status" value="1"/>
</dbReference>
<dbReference type="FunCoup" id="E3MGL4">
    <property type="interactions" value="2045"/>
</dbReference>
<organism evidence="3">
    <name type="scientific">Caenorhabditis remanei</name>
    <name type="common">Caenorhabditis vulgaris</name>
    <dbReference type="NCBI Taxonomy" id="31234"/>
    <lineage>
        <taxon>Eukaryota</taxon>
        <taxon>Metazoa</taxon>
        <taxon>Ecdysozoa</taxon>
        <taxon>Nematoda</taxon>
        <taxon>Chromadorea</taxon>
        <taxon>Rhabditida</taxon>
        <taxon>Rhabditina</taxon>
        <taxon>Rhabditomorpha</taxon>
        <taxon>Rhabditoidea</taxon>
        <taxon>Rhabditidae</taxon>
        <taxon>Peloderinae</taxon>
        <taxon>Caenorhabditis</taxon>
    </lineage>
</organism>
<dbReference type="PROSITE" id="PS50181">
    <property type="entry name" value="FBOX"/>
    <property type="match status" value="1"/>
</dbReference>
<dbReference type="GeneID" id="9809089"/>
<dbReference type="Proteomes" id="UP000008281">
    <property type="component" value="Unassembled WGS sequence"/>
</dbReference>
<feature type="domain" description="F-box" evidence="1">
    <location>
        <begin position="1"/>
        <end position="44"/>
    </location>
</feature>
<proteinExistence type="predicted"/>
<evidence type="ECO:0000313" key="2">
    <source>
        <dbReference type="EMBL" id="EFP01792.1"/>
    </source>
</evidence>
<gene>
    <name evidence="2" type="ORF">CRE_23300</name>
</gene>
<dbReference type="EMBL" id="DS268444">
    <property type="protein sequence ID" value="EFP01792.1"/>
    <property type="molecule type" value="Genomic_DNA"/>
</dbReference>
<dbReference type="HOGENOM" id="CLU_030831_0_3_1"/>
<dbReference type="InterPro" id="IPR001810">
    <property type="entry name" value="F-box_dom"/>
</dbReference>